<evidence type="ECO:0000313" key="6">
    <source>
        <dbReference type="EMBL" id="KAK3183332.1"/>
    </source>
</evidence>
<sequence>MSSSLWSIVVYSGLGTLLFLHLFSFLPFAMSQTPNSLSYICPSDQNHTASGYYMYNVGQLFNQKLYDKGNKSIYYGEYPDKVYGVYLCRFDVTQETCQNCIVTATNWLVQECNSNKTAIAWFDECMVRYSNISSFSTLETHPSVYWMNCIPDLSTENCRACLNKAAYSLLEFFKGKRGGRVLNPSCNIRYELYPFYGDPATTDGAPAPNNGEERANSQEIQLIRLGEGRMRNDYSYDDLQREKQMESQEFPLFPLSLALEATQHFSNENKLGEGGFGPVYKGILADGKEIAVKRLSKSSGQGLLEFKNEVTLIAKLQHKNLVSQTLGLLLRGKGIAAHL</sequence>
<dbReference type="PANTHER" id="PTHR32099">
    <property type="entry name" value="CYSTEINE-RICH REPEAT SECRETORY PROTEIN"/>
    <property type="match status" value="1"/>
</dbReference>
<feature type="domain" description="Gnk2-homologous" evidence="5">
    <location>
        <begin position="35"/>
        <end position="134"/>
    </location>
</feature>
<dbReference type="Pfam" id="PF07714">
    <property type="entry name" value="PK_Tyr_Ser-Thr"/>
    <property type="match status" value="1"/>
</dbReference>
<dbReference type="GO" id="GO:0004672">
    <property type="term" value="F:protein kinase activity"/>
    <property type="evidence" value="ECO:0007669"/>
    <property type="project" value="InterPro"/>
</dbReference>
<evidence type="ECO:0000256" key="3">
    <source>
        <dbReference type="SAM" id="SignalP"/>
    </source>
</evidence>
<organism evidence="6 7">
    <name type="scientific">Dipteronia sinensis</name>
    <dbReference type="NCBI Taxonomy" id="43782"/>
    <lineage>
        <taxon>Eukaryota</taxon>
        <taxon>Viridiplantae</taxon>
        <taxon>Streptophyta</taxon>
        <taxon>Embryophyta</taxon>
        <taxon>Tracheophyta</taxon>
        <taxon>Spermatophyta</taxon>
        <taxon>Magnoliopsida</taxon>
        <taxon>eudicotyledons</taxon>
        <taxon>Gunneridae</taxon>
        <taxon>Pentapetalae</taxon>
        <taxon>rosids</taxon>
        <taxon>malvids</taxon>
        <taxon>Sapindales</taxon>
        <taxon>Sapindaceae</taxon>
        <taxon>Hippocastanoideae</taxon>
        <taxon>Acereae</taxon>
        <taxon>Dipteronia</taxon>
    </lineage>
</organism>
<dbReference type="InterPro" id="IPR011009">
    <property type="entry name" value="Kinase-like_dom_sf"/>
</dbReference>
<feature type="domain" description="Protein kinase" evidence="4">
    <location>
        <begin position="265"/>
        <end position="339"/>
    </location>
</feature>
<reference evidence="6" key="1">
    <citation type="journal article" date="2023" name="Plant J.">
        <title>Genome sequences and population genomics provide insights into the demographic history, inbreeding, and mutation load of two 'living fossil' tree species of Dipteronia.</title>
        <authorList>
            <person name="Feng Y."/>
            <person name="Comes H.P."/>
            <person name="Chen J."/>
            <person name="Zhu S."/>
            <person name="Lu R."/>
            <person name="Zhang X."/>
            <person name="Li P."/>
            <person name="Qiu J."/>
            <person name="Olsen K.M."/>
            <person name="Qiu Y."/>
        </authorList>
    </citation>
    <scope>NUCLEOTIDE SEQUENCE</scope>
    <source>
        <strain evidence="6">NBL</strain>
    </source>
</reference>
<accession>A0AAE0DRI3</accession>
<dbReference type="InterPro" id="IPR000719">
    <property type="entry name" value="Prot_kinase_dom"/>
</dbReference>
<name>A0AAE0DRI3_9ROSI</name>
<dbReference type="PANTHER" id="PTHR32099:SF36">
    <property type="entry name" value="CYSTEINE-RICH REPEAT SECRETORY PROTEIN 38-LIKE"/>
    <property type="match status" value="1"/>
</dbReference>
<keyword evidence="7" id="KW-1185">Reference proteome</keyword>
<dbReference type="Gene3D" id="3.30.430.20">
    <property type="entry name" value="Gnk2 domain, C-X8-C-X2-C motif"/>
    <property type="match status" value="2"/>
</dbReference>
<evidence type="ECO:0000259" key="5">
    <source>
        <dbReference type="PROSITE" id="PS51473"/>
    </source>
</evidence>
<feature type="chain" id="PRO_5041967610" description="Cysteine-rich receptor-like protein kinase 25" evidence="3">
    <location>
        <begin position="32"/>
        <end position="339"/>
    </location>
</feature>
<feature type="signal peptide" evidence="3">
    <location>
        <begin position="1"/>
        <end position="31"/>
    </location>
</feature>
<dbReference type="Pfam" id="PF01657">
    <property type="entry name" value="Stress-antifung"/>
    <property type="match status" value="2"/>
</dbReference>
<keyword evidence="1 3" id="KW-0732">Signal</keyword>
<protein>
    <recommendedName>
        <fullName evidence="8">Cysteine-rich receptor-like protein kinase 25</fullName>
    </recommendedName>
</protein>
<dbReference type="EMBL" id="JANJYJ010000010">
    <property type="protein sequence ID" value="KAK3183332.1"/>
    <property type="molecule type" value="Genomic_DNA"/>
</dbReference>
<dbReference type="SUPFAM" id="SSF56112">
    <property type="entry name" value="Protein kinase-like (PK-like)"/>
    <property type="match status" value="1"/>
</dbReference>
<dbReference type="Gene3D" id="3.30.200.20">
    <property type="entry name" value="Phosphorylase Kinase, domain 1"/>
    <property type="match status" value="1"/>
</dbReference>
<keyword evidence="2" id="KW-0677">Repeat</keyword>
<dbReference type="InterPro" id="IPR038408">
    <property type="entry name" value="GNK2_sf"/>
</dbReference>
<dbReference type="CDD" id="cd23509">
    <property type="entry name" value="Gnk2-like"/>
    <property type="match status" value="2"/>
</dbReference>
<dbReference type="InterPro" id="IPR001245">
    <property type="entry name" value="Ser-Thr/Tyr_kinase_cat_dom"/>
</dbReference>
<gene>
    <name evidence="6" type="ORF">Dsin_030618</name>
</gene>
<evidence type="ECO:0000256" key="1">
    <source>
        <dbReference type="ARBA" id="ARBA00022729"/>
    </source>
</evidence>
<proteinExistence type="predicted"/>
<dbReference type="PROSITE" id="PS50011">
    <property type="entry name" value="PROTEIN_KINASE_DOM"/>
    <property type="match status" value="1"/>
</dbReference>
<dbReference type="PROSITE" id="PS51473">
    <property type="entry name" value="GNK2"/>
    <property type="match status" value="1"/>
</dbReference>
<dbReference type="AlphaFoldDB" id="A0AAE0DRI3"/>
<comment type="caution">
    <text evidence="6">The sequence shown here is derived from an EMBL/GenBank/DDBJ whole genome shotgun (WGS) entry which is preliminary data.</text>
</comment>
<evidence type="ECO:0000256" key="2">
    <source>
        <dbReference type="ARBA" id="ARBA00022737"/>
    </source>
</evidence>
<dbReference type="InterPro" id="IPR002902">
    <property type="entry name" value="GNK2"/>
</dbReference>
<evidence type="ECO:0008006" key="8">
    <source>
        <dbReference type="Google" id="ProtNLM"/>
    </source>
</evidence>
<dbReference type="GO" id="GO:0005524">
    <property type="term" value="F:ATP binding"/>
    <property type="evidence" value="ECO:0007669"/>
    <property type="project" value="InterPro"/>
</dbReference>
<dbReference type="Proteomes" id="UP001281410">
    <property type="component" value="Unassembled WGS sequence"/>
</dbReference>
<evidence type="ECO:0000313" key="7">
    <source>
        <dbReference type="Proteomes" id="UP001281410"/>
    </source>
</evidence>
<evidence type="ECO:0000259" key="4">
    <source>
        <dbReference type="PROSITE" id="PS50011"/>
    </source>
</evidence>